<dbReference type="EMBL" id="RCBY01000054">
    <property type="protein sequence ID" value="RQH44255.1"/>
    <property type="molecule type" value="Genomic_DNA"/>
</dbReference>
<keyword evidence="3" id="KW-1185">Reference proteome</keyword>
<proteinExistence type="predicted"/>
<dbReference type="Pfam" id="PF12680">
    <property type="entry name" value="SnoaL_2"/>
    <property type="match status" value="1"/>
</dbReference>
<evidence type="ECO:0000313" key="3">
    <source>
        <dbReference type="Proteomes" id="UP000269154"/>
    </source>
</evidence>
<dbReference type="SUPFAM" id="SSF54427">
    <property type="entry name" value="NTF2-like"/>
    <property type="match status" value="1"/>
</dbReference>
<dbReference type="Gene3D" id="3.10.450.50">
    <property type="match status" value="1"/>
</dbReference>
<sequence>MTKETIETLVNSYFTNMAAMNAEAWVENFAEDGVIYDPVGKPPSNVQSDYQKFFGLLSMIFAQLELTPNNIFIVDNGAAVKWTMQGVGKNGNQGVAEGISIFEINENGKIKQVSSYWDDAAMMAQIKGE</sequence>
<dbReference type="OrthoDB" id="459617at2"/>
<reference evidence="2 3" key="1">
    <citation type="journal article" date="2018" name="ACS Chem. Biol.">
        <title>Ketoreductase domain dysfunction expands chemodiversity: malyngamide biosynthesis in the cyanobacterium Okeania hirsuta.</title>
        <authorList>
            <person name="Moss N.A."/>
            <person name="Leao T."/>
            <person name="Rankin M."/>
            <person name="McCullough T.M."/>
            <person name="Qu P."/>
            <person name="Korobeynikov A."/>
            <person name="Smith J.L."/>
            <person name="Gerwick L."/>
            <person name="Gerwick W.H."/>
        </authorList>
    </citation>
    <scope>NUCLEOTIDE SEQUENCE [LARGE SCALE GENOMIC DNA]</scope>
    <source>
        <strain evidence="2 3">PAB10Feb10-1</strain>
    </source>
</reference>
<protein>
    <submittedName>
        <fullName evidence="2">Nuclear transport factor 2 family protein</fullName>
    </submittedName>
</protein>
<feature type="domain" description="SnoaL-like" evidence="1">
    <location>
        <begin position="10"/>
        <end position="112"/>
    </location>
</feature>
<accession>A0A3N6NQA1</accession>
<dbReference type="InterPro" id="IPR037401">
    <property type="entry name" value="SnoaL-like"/>
</dbReference>
<gene>
    <name evidence="2" type="ORF">D5R40_11895</name>
</gene>
<evidence type="ECO:0000313" key="2">
    <source>
        <dbReference type="EMBL" id="RQH44255.1"/>
    </source>
</evidence>
<dbReference type="InterPro" id="IPR032710">
    <property type="entry name" value="NTF2-like_dom_sf"/>
</dbReference>
<organism evidence="2 3">
    <name type="scientific">Okeania hirsuta</name>
    <dbReference type="NCBI Taxonomy" id="1458930"/>
    <lineage>
        <taxon>Bacteria</taxon>
        <taxon>Bacillati</taxon>
        <taxon>Cyanobacteriota</taxon>
        <taxon>Cyanophyceae</taxon>
        <taxon>Oscillatoriophycideae</taxon>
        <taxon>Oscillatoriales</taxon>
        <taxon>Microcoleaceae</taxon>
        <taxon>Okeania</taxon>
    </lineage>
</organism>
<comment type="caution">
    <text evidence="2">The sequence shown here is derived from an EMBL/GenBank/DDBJ whole genome shotgun (WGS) entry which is preliminary data.</text>
</comment>
<dbReference type="AlphaFoldDB" id="A0A3N6NQA1"/>
<name>A0A3N6NQA1_9CYAN</name>
<dbReference type="RefSeq" id="WP_124145581.1">
    <property type="nucleotide sequence ID" value="NZ_CAWOKI010000098.1"/>
</dbReference>
<evidence type="ECO:0000259" key="1">
    <source>
        <dbReference type="Pfam" id="PF12680"/>
    </source>
</evidence>
<dbReference type="Proteomes" id="UP000269154">
    <property type="component" value="Unassembled WGS sequence"/>
</dbReference>